<accession>A0A9D1NY84</accession>
<reference evidence="12" key="1">
    <citation type="submission" date="2020-10" db="EMBL/GenBank/DDBJ databases">
        <authorList>
            <person name="Gilroy R."/>
        </authorList>
    </citation>
    <scope>NUCLEOTIDE SEQUENCE</scope>
    <source>
        <strain evidence="12">ChiBcec6-7307</strain>
    </source>
</reference>
<dbReference type="SUPFAM" id="SSF55874">
    <property type="entry name" value="ATPase domain of HSP90 chaperone/DNA topoisomerase II/histidine kinase"/>
    <property type="match status" value="1"/>
</dbReference>
<evidence type="ECO:0000259" key="10">
    <source>
        <dbReference type="PROSITE" id="PS50109"/>
    </source>
</evidence>
<evidence type="ECO:0000256" key="2">
    <source>
        <dbReference type="ARBA" id="ARBA00004370"/>
    </source>
</evidence>
<dbReference type="EMBL" id="DVOS01000042">
    <property type="protein sequence ID" value="HIV23268.1"/>
    <property type="molecule type" value="Genomic_DNA"/>
</dbReference>
<evidence type="ECO:0000256" key="8">
    <source>
        <dbReference type="SAM" id="Coils"/>
    </source>
</evidence>
<dbReference type="EC" id="2.7.13.3" evidence="3"/>
<comment type="catalytic activity">
    <reaction evidence="1">
        <text>ATP + protein L-histidine = ADP + protein N-phospho-L-histidine.</text>
        <dbReference type="EC" id="2.7.13.3"/>
    </reaction>
</comment>
<keyword evidence="8" id="KW-0175">Coiled coil</keyword>
<dbReference type="InterPro" id="IPR005467">
    <property type="entry name" value="His_kinase_dom"/>
</dbReference>
<name>A0A9D1NY84_9FIRM</name>
<keyword evidence="7" id="KW-0902">Two-component regulatory system</keyword>
<proteinExistence type="predicted"/>
<dbReference type="InterPro" id="IPR036890">
    <property type="entry name" value="HATPase_C_sf"/>
</dbReference>
<dbReference type="Pfam" id="PF06580">
    <property type="entry name" value="His_kinase"/>
    <property type="match status" value="1"/>
</dbReference>
<dbReference type="PROSITE" id="PS50885">
    <property type="entry name" value="HAMP"/>
    <property type="match status" value="1"/>
</dbReference>
<organism evidence="12 13">
    <name type="scientific">Candidatus Merdiplasma excrementigallinarum</name>
    <dbReference type="NCBI Taxonomy" id="2840864"/>
    <lineage>
        <taxon>Bacteria</taxon>
        <taxon>Bacillati</taxon>
        <taxon>Bacillota</taxon>
        <taxon>Clostridia</taxon>
        <taxon>Lachnospirales</taxon>
        <taxon>Lachnospiraceae</taxon>
        <taxon>Lachnospiraceae incertae sedis</taxon>
        <taxon>Candidatus Merdiplasma</taxon>
    </lineage>
</organism>
<dbReference type="Pfam" id="PF02518">
    <property type="entry name" value="HATPase_c"/>
    <property type="match status" value="1"/>
</dbReference>
<dbReference type="Gene3D" id="3.30.565.10">
    <property type="entry name" value="Histidine kinase-like ATPase, C-terminal domain"/>
    <property type="match status" value="1"/>
</dbReference>
<evidence type="ECO:0000313" key="12">
    <source>
        <dbReference type="EMBL" id="HIV23268.1"/>
    </source>
</evidence>
<evidence type="ECO:0000256" key="4">
    <source>
        <dbReference type="ARBA" id="ARBA00022553"/>
    </source>
</evidence>
<feature type="domain" description="Histidine kinase" evidence="10">
    <location>
        <begin position="449"/>
        <end position="562"/>
    </location>
</feature>
<feature type="transmembrane region" description="Helical" evidence="9">
    <location>
        <begin position="277"/>
        <end position="297"/>
    </location>
</feature>
<dbReference type="InterPro" id="IPR003594">
    <property type="entry name" value="HATPase_dom"/>
</dbReference>
<dbReference type="Proteomes" id="UP000886889">
    <property type="component" value="Unassembled WGS sequence"/>
</dbReference>
<dbReference type="InterPro" id="IPR003660">
    <property type="entry name" value="HAMP_dom"/>
</dbReference>
<dbReference type="InterPro" id="IPR010559">
    <property type="entry name" value="Sig_transdc_His_kin_internal"/>
</dbReference>
<gene>
    <name evidence="12" type="ORF">IAC80_04945</name>
</gene>
<protein>
    <recommendedName>
        <fullName evidence="3">histidine kinase</fullName>
        <ecNumber evidence="3">2.7.13.3</ecNumber>
    </recommendedName>
</protein>
<dbReference type="PROSITE" id="PS50109">
    <property type="entry name" value="HIS_KIN"/>
    <property type="match status" value="1"/>
</dbReference>
<evidence type="ECO:0000256" key="6">
    <source>
        <dbReference type="ARBA" id="ARBA00022777"/>
    </source>
</evidence>
<reference evidence="12" key="2">
    <citation type="journal article" date="2021" name="PeerJ">
        <title>Extensive microbial diversity within the chicken gut microbiome revealed by metagenomics and culture.</title>
        <authorList>
            <person name="Gilroy R."/>
            <person name="Ravi A."/>
            <person name="Getino M."/>
            <person name="Pursley I."/>
            <person name="Horton D.L."/>
            <person name="Alikhan N.F."/>
            <person name="Baker D."/>
            <person name="Gharbi K."/>
            <person name="Hall N."/>
            <person name="Watson M."/>
            <person name="Adriaenssens E.M."/>
            <person name="Foster-Nyarko E."/>
            <person name="Jarju S."/>
            <person name="Secka A."/>
            <person name="Antonio M."/>
            <person name="Oren A."/>
            <person name="Chaudhuri R.R."/>
            <person name="La Ragione R."/>
            <person name="Hildebrand F."/>
            <person name="Pallen M.J."/>
        </authorList>
    </citation>
    <scope>NUCLEOTIDE SEQUENCE</scope>
    <source>
        <strain evidence="12">ChiBcec6-7307</strain>
    </source>
</reference>
<evidence type="ECO:0000256" key="3">
    <source>
        <dbReference type="ARBA" id="ARBA00012438"/>
    </source>
</evidence>
<dbReference type="PRINTS" id="PR00344">
    <property type="entry name" value="BCTRLSENSOR"/>
</dbReference>
<keyword evidence="9" id="KW-0812">Transmembrane</keyword>
<keyword evidence="4" id="KW-0597">Phosphoprotein</keyword>
<comment type="caution">
    <text evidence="12">The sequence shown here is derived from an EMBL/GenBank/DDBJ whole genome shotgun (WGS) entry which is preliminary data.</text>
</comment>
<feature type="coiled-coil region" evidence="8">
    <location>
        <begin position="335"/>
        <end position="364"/>
    </location>
</feature>
<evidence type="ECO:0000256" key="7">
    <source>
        <dbReference type="ARBA" id="ARBA00023012"/>
    </source>
</evidence>
<evidence type="ECO:0000313" key="13">
    <source>
        <dbReference type="Proteomes" id="UP000886889"/>
    </source>
</evidence>
<keyword evidence="5" id="KW-0808">Transferase</keyword>
<dbReference type="InterPro" id="IPR050640">
    <property type="entry name" value="Bact_2-comp_sensor_kinase"/>
</dbReference>
<keyword evidence="9" id="KW-1133">Transmembrane helix</keyword>
<dbReference type="AlphaFoldDB" id="A0A9D1NY84"/>
<feature type="domain" description="HAMP" evidence="11">
    <location>
        <begin position="295"/>
        <end position="347"/>
    </location>
</feature>
<evidence type="ECO:0000259" key="11">
    <source>
        <dbReference type="PROSITE" id="PS50885"/>
    </source>
</evidence>
<dbReference type="GO" id="GO:0016020">
    <property type="term" value="C:membrane"/>
    <property type="evidence" value="ECO:0007669"/>
    <property type="project" value="UniProtKB-SubCell"/>
</dbReference>
<keyword evidence="9" id="KW-0472">Membrane</keyword>
<sequence>MKKRNSIKKKLFQIIMVSTLTCVLVSVVISLVAVYSVEQQQIQSSMRFGLSQIRSSIDQEYLGLMNVMRGLEAGGDTGSAAENFLEEKDGYQKAVKKQILDEQISDVLFLNLNVRAVSYAASETGELLFGSGTVSEIREEQNRRKEIWQVGDRIFYTIEQARGQGEGYLISMLSKNQNFGEYCLDIFLEKRVEPFEKSDYRLLLLDQNGRVCYTESEDFTMDEEIPLKENGEDYSGFEQNGNYLMTAESGMGFTYGLAVPLSVYYKESNMWRMRMAVVMVGCFCLFYLIVLAIYQMIGKPIQKLKLEIAETGKGNLGAVKEDTGIEEFNQVLDGINRMRRDLRATQEKEKQEEELRKKAEAEKLMYQINPHFVLNTLYSVQWMAQQAGNTRIREFIHNFMAILSYNLGKENAVSSLRTEVEIARKYIEIQKERYDFEVRLEVEEGDYLDTPAIRMLLQPLIENALQHGLGTSGRLEIWIFEDPRRQYGVIIVRDYGEGLSREKLEELNRPLGAEDSKKTRNGIGLRYVRSMLETVYGSEAILDVNSTRGRGTKVTILLPLVRDDGKEGEIFD</sequence>
<dbReference type="Gene3D" id="6.10.340.10">
    <property type="match status" value="1"/>
</dbReference>
<evidence type="ECO:0000256" key="5">
    <source>
        <dbReference type="ARBA" id="ARBA00022679"/>
    </source>
</evidence>
<dbReference type="SMART" id="SM00387">
    <property type="entry name" value="HATPase_c"/>
    <property type="match status" value="1"/>
</dbReference>
<dbReference type="GO" id="GO:0000155">
    <property type="term" value="F:phosphorelay sensor kinase activity"/>
    <property type="evidence" value="ECO:0007669"/>
    <property type="project" value="InterPro"/>
</dbReference>
<dbReference type="PANTHER" id="PTHR34220:SF7">
    <property type="entry name" value="SENSOR HISTIDINE KINASE YPDA"/>
    <property type="match status" value="1"/>
</dbReference>
<keyword evidence="6 12" id="KW-0418">Kinase</keyword>
<dbReference type="InterPro" id="IPR004358">
    <property type="entry name" value="Sig_transdc_His_kin-like_C"/>
</dbReference>
<evidence type="ECO:0000256" key="9">
    <source>
        <dbReference type="SAM" id="Phobius"/>
    </source>
</evidence>
<comment type="subcellular location">
    <subcellularLocation>
        <location evidence="2">Membrane</location>
    </subcellularLocation>
</comment>
<evidence type="ECO:0000256" key="1">
    <source>
        <dbReference type="ARBA" id="ARBA00000085"/>
    </source>
</evidence>
<dbReference type="PANTHER" id="PTHR34220">
    <property type="entry name" value="SENSOR HISTIDINE KINASE YPDA"/>
    <property type="match status" value="1"/>
</dbReference>
<feature type="transmembrane region" description="Helical" evidence="9">
    <location>
        <begin position="12"/>
        <end position="37"/>
    </location>
</feature>